<proteinExistence type="predicted"/>
<dbReference type="EnsemblPlants" id="EMT12965">
    <property type="protein sequence ID" value="EMT12965"/>
    <property type="gene ID" value="F775_28008"/>
</dbReference>
<dbReference type="AlphaFoldDB" id="R7W5U2"/>
<organism evidence="2">
    <name type="scientific">Aegilops tauschii</name>
    <name type="common">Tausch's goatgrass</name>
    <name type="synonym">Aegilops squarrosa</name>
    <dbReference type="NCBI Taxonomy" id="37682"/>
    <lineage>
        <taxon>Eukaryota</taxon>
        <taxon>Viridiplantae</taxon>
        <taxon>Streptophyta</taxon>
        <taxon>Embryophyta</taxon>
        <taxon>Tracheophyta</taxon>
        <taxon>Spermatophyta</taxon>
        <taxon>Magnoliopsida</taxon>
        <taxon>Liliopsida</taxon>
        <taxon>Poales</taxon>
        <taxon>Poaceae</taxon>
        <taxon>BOP clade</taxon>
        <taxon>Pooideae</taxon>
        <taxon>Triticodae</taxon>
        <taxon>Triticeae</taxon>
        <taxon>Triticinae</taxon>
        <taxon>Aegilops</taxon>
    </lineage>
</organism>
<name>R7W5U2_AEGTA</name>
<feature type="region of interest" description="Disordered" evidence="1">
    <location>
        <begin position="64"/>
        <end position="108"/>
    </location>
</feature>
<sequence length="108" mass="11739">MDFFSGPNEGLSFHRVNDSIQRLVLIIAPNPLLIPLSQEDVALLINAPFAGAADLEDMGSRKEFSPFPFPASSSESELRSSPEESSTGSFDGAALFIPSLRNGETRRR</sequence>
<accession>R7W5U2</accession>
<evidence type="ECO:0000313" key="2">
    <source>
        <dbReference type="EnsemblPlants" id="EMT12965"/>
    </source>
</evidence>
<evidence type="ECO:0000256" key="1">
    <source>
        <dbReference type="SAM" id="MobiDB-lite"/>
    </source>
</evidence>
<reference evidence="2" key="1">
    <citation type="submission" date="2015-06" db="UniProtKB">
        <authorList>
            <consortium name="EnsemblPlants"/>
        </authorList>
    </citation>
    <scope>IDENTIFICATION</scope>
</reference>
<protein>
    <submittedName>
        <fullName evidence="2">Uncharacterized protein</fullName>
    </submittedName>
</protein>